<evidence type="ECO:0000256" key="1">
    <source>
        <dbReference type="ARBA" id="ARBA00001342"/>
    </source>
</evidence>
<comment type="catalytic activity">
    <reaction evidence="1">
        <text>4-hydroxy-4-methyl-2-oxoglutarate = 2 pyruvate</text>
        <dbReference type="Rhea" id="RHEA:22748"/>
        <dbReference type="ChEBI" id="CHEBI:15361"/>
        <dbReference type="ChEBI" id="CHEBI:58276"/>
        <dbReference type="EC" id="4.1.3.17"/>
    </reaction>
</comment>
<feature type="binding site" evidence="13">
    <location>
        <position position="122"/>
    </location>
    <ligand>
        <name>Mg(2+)</name>
        <dbReference type="ChEBI" id="CHEBI:18420"/>
    </ligand>
</feature>
<name>A0A7G5C3Y0_9BACL</name>
<comment type="function">
    <text evidence="8">Catalyzes the aldol cleavage of 4-hydroxy-4-methyl-2-oxoglutarate (HMG) into 2 molecules of pyruvate. Also contains a secondary oxaloacetate (OAA) decarboxylase activity due to the common pyruvate enolate transition state formed following C-C bond cleavage in the retro-aldol and decarboxylation reactions.</text>
</comment>
<keyword evidence="13" id="KW-0460">Magnesium</keyword>
<sequence length="221" mass="24666">MSIPKNDLELFELMKRELYTPVIGDILDDLGRFHQFLPAAVQPMKEHMVLAGRAMPVNMIDVYGKQDKPFGLLTDALDQLQPGEVYVAHGGHMRCAYWGEILTATARTRGAAGAVVNGYHRDTPQVLEQNWPVFSRGRFAQDSSVRTKVVDYRCPIEVEGVWINPGDLIFADQDGVLVIPRELEAEVVERALEKAKGEKLVRKEIEAGLSSTAAFQKYGIL</sequence>
<comment type="cofactor">
    <cofactor evidence="2">
        <name>a divalent metal cation</name>
        <dbReference type="ChEBI" id="CHEBI:60240"/>
    </cofactor>
</comment>
<evidence type="ECO:0000256" key="12">
    <source>
        <dbReference type="ARBA" id="ARBA00047973"/>
    </source>
</evidence>
<dbReference type="EMBL" id="CP041969">
    <property type="protein sequence ID" value="QMV43914.1"/>
    <property type="molecule type" value="Genomic_DNA"/>
</dbReference>
<evidence type="ECO:0000256" key="8">
    <source>
        <dbReference type="ARBA" id="ARBA00025046"/>
    </source>
</evidence>
<keyword evidence="13" id="KW-0479">Metal-binding</keyword>
<gene>
    <name evidence="14" type="ORF">FPL14_24115</name>
</gene>
<evidence type="ECO:0000256" key="11">
    <source>
        <dbReference type="ARBA" id="ARBA00032305"/>
    </source>
</evidence>
<comment type="cofactor">
    <cofactor evidence="13">
        <name>Mg(2+)</name>
        <dbReference type="ChEBI" id="CHEBI:18420"/>
    </cofactor>
</comment>
<dbReference type="PANTHER" id="PTHR33254">
    <property type="entry name" value="4-HYDROXY-4-METHYL-2-OXOGLUTARATE ALDOLASE 3-RELATED"/>
    <property type="match status" value="1"/>
</dbReference>
<dbReference type="RefSeq" id="WP_182300149.1">
    <property type="nucleotide sequence ID" value="NZ_CP041969.1"/>
</dbReference>
<dbReference type="KEGG" id="cchl:FPL14_24115"/>
<dbReference type="GO" id="GO:0046872">
    <property type="term" value="F:metal ion binding"/>
    <property type="evidence" value="ECO:0007669"/>
    <property type="project" value="UniProtKB-KW"/>
</dbReference>
<evidence type="ECO:0000313" key="14">
    <source>
        <dbReference type="EMBL" id="QMV43914.1"/>
    </source>
</evidence>
<evidence type="ECO:0000256" key="2">
    <source>
        <dbReference type="ARBA" id="ARBA00001968"/>
    </source>
</evidence>
<dbReference type="SUPFAM" id="SSF89562">
    <property type="entry name" value="RraA-like"/>
    <property type="match status" value="1"/>
</dbReference>
<comment type="subunit">
    <text evidence="4">Homotrimer.</text>
</comment>
<comment type="similarity">
    <text evidence="3">Belongs to the class II aldolase/RraA-like family.</text>
</comment>
<dbReference type="CDD" id="cd16841">
    <property type="entry name" value="RraA_family"/>
    <property type="match status" value="1"/>
</dbReference>
<protein>
    <recommendedName>
        <fullName evidence="7">Putative 4-hydroxy-4-methyl-2-oxoglutarate aldolase</fullName>
        <ecNumber evidence="6">4.1.1.112</ecNumber>
        <ecNumber evidence="5">4.1.3.17</ecNumber>
    </recommendedName>
    <alternativeName>
        <fullName evidence="11">Oxaloacetate decarboxylase</fullName>
    </alternativeName>
    <alternativeName>
        <fullName evidence="9">Regulator of ribonuclease activity homolog</fullName>
    </alternativeName>
    <alternativeName>
        <fullName evidence="10">RraA-like protein</fullName>
    </alternativeName>
</protein>
<dbReference type="Proteomes" id="UP000515679">
    <property type="component" value="Chromosome"/>
</dbReference>
<dbReference type="InterPro" id="IPR036704">
    <property type="entry name" value="RraA/RraA-like_sf"/>
</dbReference>
<dbReference type="EC" id="4.1.1.112" evidence="6"/>
<evidence type="ECO:0000256" key="3">
    <source>
        <dbReference type="ARBA" id="ARBA00008621"/>
    </source>
</evidence>
<evidence type="ECO:0000256" key="13">
    <source>
        <dbReference type="PIRSR" id="PIRSR605493-1"/>
    </source>
</evidence>
<dbReference type="EC" id="4.1.3.17" evidence="5"/>
<dbReference type="Gene3D" id="3.50.30.40">
    <property type="entry name" value="Ribonuclease E inhibitor RraA/RraA-like"/>
    <property type="match status" value="1"/>
</dbReference>
<organism evidence="14 15">
    <name type="scientific">Cohnella cholangitidis</name>
    <dbReference type="NCBI Taxonomy" id="2598458"/>
    <lineage>
        <taxon>Bacteria</taxon>
        <taxon>Bacillati</taxon>
        <taxon>Bacillota</taxon>
        <taxon>Bacilli</taxon>
        <taxon>Bacillales</taxon>
        <taxon>Paenibacillaceae</taxon>
        <taxon>Cohnella</taxon>
    </lineage>
</organism>
<evidence type="ECO:0000256" key="6">
    <source>
        <dbReference type="ARBA" id="ARBA00012947"/>
    </source>
</evidence>
<feature type="binding site" evidence="13">
    <location>
        <position position="121"/>
    </location>
    <ligand>
        <name>substrate</name>
    </ligand>
</feature>
<keyword evidence="15" id="KW-1185">Reference proteome</keyword>
<dbReference type="Pfam" id="PF03737">
    <property type="entry name" value="RraA-like"/>
    <property type="match status" value="1"/>
</dbReference>
<dbReference type="InterPro" id="IPR005493">
    <property type="entry name" value="RraA/RraA-like"/>
</dbReference>
<dbReference type="GO" id="GO:0047443">
    <property type="term" value="F:4-hydroxy-4-methyl-2-oxoglutarate aldolase activity"/>
    <property type="evidence" value="ECO:0007669"/>
    <property type="project" value="UniProtKB-EC"/>
</dbReference>
<evidence type="ECO:0000256" key="5">
    <source>
        <dbReference type="ARBA" id="ARBA00012213"/>
    </source>
</evidence>
<dbReference type="AlphaFoldDB" id="A0A7G5C3Y0"/>
<comment type="catalytic activity">
    <reaction evidence="12">
        <text>oxaloacetate + H(+) = pyruvate + CO2</text>
        <dbReference type="Rhea" id="RHEA:15641"/>
        <dbReference type="ChEBI" id="CHEBI:15361"/>
        <dbReference type="ChEBI" id="CHEBI:15378"/>
        <dbReference type="ChEBI" id="CHEBI:16452"/>
        <dbReference type="ChEBI" id="CHEBI:16526"/>
        <dbReference type="EC" id="4.1.1.112"/>
    </reaction>
</comment>
<evidence type="ECO:0000256" key="7">
    <source>
        <dbReference type="ARBA" id="ARBA00016549"/>
    </source>
</evidence>
<evidence type="ECO:0000256" key="10">
    <source>
        <dbReference type="ARBA" id="ARBA00030169"/>
    </source>
</evidence>
<accession>A0A7G5C3Y0</accession>
<dbReference type="PANTHER" id="PTHR33254:SF4">
    <property type="entry name" value="4-HYDROXY-4-METHYL-2-OXOGLUTARATE ALDOLASE 3-RELATED"/>
    <property type="match status" value="1"/>
</dbReference>
<evidence type="ECO:0000256" key="9">
    <source>
        <dbReference type="ARBA" id="ARBA00029596"/>
    </source>
</evidence>
<dbReference type="GO" id="GO:0008948">
    <property type="term" value="F:oxaloacetate decarboxylase activity"/>
    <property type="evidence" value="ECO:0007669"/>
    <property type="project" value="UniProtKB-EC"/>
</dbReference>
<proteinExistence type="inferred from homology"/>
<reference evidence="14 15" key="1">
    <citation type="submission" date="2019-07" db="EMBL/GenBank/DDBJ databases">
        <authorList>
            <person name="Kim J.K."/>
            <person name="Cheong H.-M."/>
            <person name="Choi Y."/>
            <person name="Hwang K.J."/>
            <person name="Lee S."/>
            <person name="Choi C."/>
        </authorList>
    </citation>
    <scope>NUCLEOTIDE SEQUENCE [LARGE SCALE GENOMIC DNA]</scope>
    <source>
        <strain evidence="14 15">KS 22</strain>
    </source>
</reference>
<evidence type="ECO:0000256" key="4">
    <source>
        <dbReference type="ARBA" id="ARBA00011233"/>
    </source>
</evidence>
<feature type="binding site" evidence="13">
    <location>
        <begin position="99"/>
        <end position="102"/>
    </location>
    <ligand>
        <name>substrate</name>
    </ligand>
</feature>
<evidence type="ECO:0000313" key="15">
    <source>
        <dbReference type="Proteomes" id="UP000515679"/>
    </source>
</evidence>